<reference evidence="3 4" key="1">
    <citation type="journal article" date="2018" name="Mol. Ecol.">
        <title>The obligate alkalophilic soda-lake fungus Sodiomyces alkalinus has shifted to a protein diet.</title>
        <authorList>
            <person name="Grum-Grzhimaylo A.A."/>
            <person name="Falkoski D.L."/>
            <person name="van den Heuvel J."/>
            <person name="Valero-Jimenez C.A."/>
            <person name="Min B."/>
            <person name="Choi I.G."/>
            <person name="Lipzen A."/>
            <person name="Daum C.G."/>
            <person name="Aanen D.K."/>
            <person name="Tsang A."/>
            <person name="Henrissat B."/>
            <person name="Bilanenko E.N."/>
            <person name="de Vries R.P."/>
            <person name="van Kan J.A.L."/>
            <person name="Grigoriev I.V."/>
            <person name="Debets A.J.M."/>
        </authorList>
    </citation>
    <scope>NUCLEOTIDE SEQUENCE [LARGE SCALE GENOMIC DNA]</scope>
    <source>
        <strain evidence="3 4">F11</strain>
    </source>
</reference>
<organism evidence="3 4">
    <name type="scientific">Sodiomyces alkalinus (strain CBS 110278 / VKM F-3762 / F11)</name>
    <name type="common">Alkaliphilic filamentous fungus</name>
    <dbReference type="NCBI Taxonomy" id="1314773"/>
    <lineage>
        <taxon>Eukaryota</taxon>
        <taxon>Fungi</taxon>
        <taxon>Dikarya</taxon>
        <taxon>Ascomycota</taxon>
        <taxon>Pezizomycotina</taxon>
        <taxon>Sordariomycetes</taxon>
        <taxon>Hypocreomycetidae</taxon>
        <taxon>Glomerellales</taxon>
        <taxon>Plectosphaerellaceae</taxon>
        <taxon>Sodiomyces</taxon>
    </lineage>
</organism>
<feature type="chain" id="PRO_5018229013" description="Cyanovirin-N domain-containing protein" evidence="1">
    <location>
        <begin position="20"/>
        <end position="196"/>
    </location>
</feature>
<name>A0A3N2PRL8_SODAK</name>
<dbReference type="Pfam" id="PF08881">
    <property type="entry name" value="CVNH"/>
    <property type="match status" value="1"/>
</dbReference>
<dbReference type="GeneID" id="39583531"/>
<dbReference type="Proteomes" id="UP000272025">
    <property type="component" value="Unassembled WGS sequence"/>
</dbReference>
<evidence type="ECO:0000259" key="2">
    <source>
        <dbReference type="Pfam" id="PF08881"/>
    </source>
</evidence>
<gene>
    <name evidence="3" type="ORF">SODALDRAFT_379562</name>
</gene>
<dbReference type="RefSeq" id="XP_028464880.1">
    <property type="nucleotide sequence ID" value="XM_028615054.1"/>
</dbReference>
<dbReference type="InterPro" id="IPR036673">
    <property type="entry name" value="Cyanovirin-N_sf"/>
</dbReference>
<dbReference type="EMBL" id="ML119057">
    <property type="protein sequence ID" value="ROT37074.1"/>
    <property type="molecule type" value="Genomic_DNA"/>
</dbReference>
<dbReference type="SUPFAM" id="SSF51322">
    <property type="entry name" value="Cyanovirin-N"/>
    <property type="match status" value="1"/>
</dbReference>
<keyword evidence="1" id="KW-0732">Signal</keyword>
<protein>
    <recommendedName>
        <fullName evidence="2">Cyanovirin-N domain-containing protein</fullName>
    </recommendedName>
</protein>
<evidence type="ECO:0000313" key="3">
    <source>
        <dbReference type="EMBL" id="ROT37074.1"/>
    </source>
</evidence>
<proteinExistence type="predicted"/>
<feature type="domain" description="Cyanovirin-N" evidence="2">
    <location>
        <begin position="51"/>
        <end position="138"/>
    </location>
</feature>
<dbReference type="Gene3D" id="2.30.60.10">
    <property type="entry name" value="Cyanovirin-N"/>
    <property type="match status" value="1"/>
</dbReference>
<dbReference type="OrthoDB" id="2947935at2759"/>
<dbReference type="AlphaFoldDB" id="A0A3N2PRL8"/>
<keyword evidence="4" id="KW-1185">Reference proteome</keyword>
<dbReference type="InterPro" id="IPR011058">
    <property type="entry name" value="Cyanovirin-N"/>
</dbReference>
<feature type="signal peptide" evidence="1">
    <location>
        <begin position="1"/>
        <end position="19"/>
    </location>
</feature>
<evidence type="ECO:0000256" key="1">
    <source>
        <dbReference type="SAM" id="SignalP"/>
    </source>
</evidence>
<evidence type="ECO:0000313" key="4">
    <source>
        <dbReference type="Proteomes" id="UP000272025"/>
    </source>
</evidence>
<sequence>MYIISACFLLLGLAVGILAGPLHSNLEVRQKGQHAPYEEPTPENQPVVSYCHSYYLQANQHYTLWAQCYKNGEGFKWSRLDLRTCLGNDDGQLVWDAHGHAHDSCRPRSCSMRRWPEYTCACQSRLGSWGNTAIDLSDGQDVDGAPIGHNSGKGVLTCLGIQGERDQCEGRLVELPYVVLFDHQLRSFNETEVRLC</sequence>
<accession>A0A3N2PRL8</accession>